<evidence type="ECO:0000313" key="2">
    <source>
        <dbReference type="Proteomes" id="UP000054018"/>
    </source>
</evidence>
<accession>A0A0C9YZ03</accession>
<organism evidence="1 2">
    <name type="scientific">Pisolithus microcarpus 441</name>
    <dbReference type="NCBI Taxonomy" id="765257"/>
    <lineage>
        <taxon>Eukaryota</taxon>
        <taxon>Fungi</taxon>
        <taxon>Dikarya</taxon>
        <taxon>Basidiomycota</taxon>
        <taxon>Agaricomycotina</taxon>
        <taxon>Agaricomycetes</taxon>
        <taxon>Agaricomycetidae</taxon>
        <taxon>Boletales</taxon>
        <taxon>Sclerodermatineae</taxon>
        <taxon>Pisolithaceae</taxon>
        <taxon>Pisolithus</taxon>
    </lineage>
</organism>
<keyword evidence="2" id="KW-1185">Reference proteome</keyword>
<dbReference type="Proteomes" id="UP000054018">
    <property type="component" value="Unassembled WGS sequence"/>
</dbReference>
<dbReference type="AlphaFoldDB" id="A0A0C9YZ03"/>
<dbReference type="InterPro" id="IPR053037">
    <property type="entry name" value="Pericyclase_pydY-like"/>
</dbReference>
<gene>
    <name evidence="1" type="ORF">PISMIDRAFT_671575</name>
</gene>
<dbReference type="HOGENOM" id="CLU_088979_2_0_1"/>
<protein>
    <submittedName>
        <fullName evidence="1">Unplaced genomic scaffold scaffold_3, whole genome shotgun sequence</fullName>
    </submittedName>
</protein>
<evidence type="ECO:0000313" key="1">
    <source>
        <dbReference type="EMBL" id="KIK30385.1"/>
    </source>
</evidence>
<reference evidence="2" key="2">
    <citation type="submission" date="2015-01" db="EMBL/GenBank/DDBJ databases">
        <title>Evolutionary Origins and Diversification of the Mycorrhizal Mutualists.</title>
        <authorList>
            <consortium name="DOE Joint Genome Institute"/>
            <consortium name="Mycorrhizal Genomics Consortium"/>
            <person name="Kohler A."/>
            <person name="Kuo A."/>
            <person name="Nagy L.G."/>
            <person name="Floudas D."/>
            <person name="Copeland A."/>
            <person name="Barry K.W."/>
            <person name="Cichocki N."/>
            <person name="Veneault-Fourrey C."/>
            <person name="LaButti K."/>
            <person name="Lindquist E.A."/>
            <person name="Lipzen A."/>
            <person name="Lundell T."/>
            <person name="Morin E."/>
            <person name="Murat C."/>
            <person name="Riley R."/>
            <person name="Ohm R."/>
            <person name="Sun H."/>
            <person name="Tunlid A."/>
            <person name="Henrissat B."/>
            <person name="Grigoriev I.V."/>
            <person name="Hibbett D.S."/>
            <person name="Martin F."/>
        </authorList>
    </citation>
    <scope>NUCLEOTIDE SEQUENCE [LARGE SCALE GENOMIC DNA]</scope>
    <source>
        <strain evidence="2">441</strain>
    </source>
</reference>
<proteinExistence type="predicted"/>
<dbReference type="PANTHER" id="PTHR38115">
    <property type="entry name" value="LIPOCALIN-LIKE DOMAIN-CONTAINING PROTEIN"/>
    <property type="match status" value="1"/>
</dbReference>
<sequence length="194" mass="21969">MAAPLSVTTKNLSGVFVTNKQLSDSTEELLRLQGVPWYKRNIAKMFNITLSINHYTDDSGVEHIDMEQKLSGGISGGSDNHTLDWQERDVNDSVFGLLHVKTHRLSLESIEEEFLKAGWTEDTVTDGVIHTVISNDPEKPDDDYTWKSEQAWGFQLVNGERKHVRLVSLTSSSKKDGPQHVRIRAVYDYSENNH</sequence>
<dbReference type="PANTHER" id="PTHR38115:SF1">
    <property type="entry name" value="LIPOCALIN-LIKE DOMAIN-CONTAINING PROTEIN"/>
    <property type="match status" value="1"/>
</dbReference>
<name>A0A0C9YZ03_9AGAM</name>
<reference evidence="1 2" key="1">
    <citation type="submission" date="2014-04" db="EMBL/GenBank/DDBJ databases">
        <authorList>
            <consortium name="DOE Joint Genome Institute"/>
            <person name="Kuo A."/>
            <person name="Kohler A."/>
            <person name="Costa M.D."/>
            <person name="Nagy L.G."/>
            <person name="Floudas D."/>
            <person name="Copeland A."/>
            <person name="Barry K.W."/>
            <person name="Cichocki N."/>
            <person name="Veneault-Fourrey C."/>
            <person name="LaButti K."/>
            <person name="Lindquist E.A."/>
            <person name="Lipzen A."/>
            <person name="Lundell T."/>
            <person name="Morin E."/>
            <person name="Murat C."/>
            <person name="Sun H."/>
            <person name="Tunlid A."/>
            <person name="Henrissat B."/>
            <person name="Grigoriev I.V."/>
            <person name="Hibbett D.S."/>
            <person name="Martin F."/>
            <person name="Nordberg H.P."/>
            <person name="Cantor M.N."/>
            <person name="Hua S.X."/>
        </authorList>
    </citation>
    <scope>NUCLEOTIDE SEQUENCE [LARGE SCALE GENOMIC DNA]</scope>
    <source>
        <strain evidence="1 2">441</strain>
    </source>
</reference>
<dbReference type="OrthoDB" id="425354at2759"/>
<dbReference type="EMBL" id="KN833687">
    <property type="protein sequence ID" value="KIK30385.1"/>
    <property type="molecule type" value="Genomic_DNA"/>
</dbReference>